<proteinExistence type="predicted"/>
<dbReference type="AlphaFoldDB" id="A0AAE8MAU9"/>
<reference evidence="1" key="1">
    <citation type="submission" date="2018-03" db="EMBL/GenBank/DDBJ databases">
        <authorList>
            <person name="Guldener U."/>
        </authorList>
    </citation>
    <scope>NUCLEOTIDE SEQUENCE</scope>
</reference>
<evidence type="ECO:0000313" key="2">
    <source>
        <dbReference type="Proteomes" id="UP001187734"/>
    </source>
</evidence>
<gene>
    <name evidence="1" type="ORF">FTOL_07452</name>
</gene>
<evidence type="ECO:0000313" key="1">
    <source>
        <dbReference type="EMBL" id="SPJ79061.1"/>
    </source>
</evidence>
<organism evidence="1 2">
    <name type="scientific">Fusarium torulosum</name>
    <dbReference type="NCBI Taxonomy" id="33205"/>
    <lineage>
        <taxon>Eukaryota</taxon>
        <taxon>Fungi</taxon>
        <taxon>Dikarya</taxon>
        <taxon>Ascomycota</taxon>
        <taxon>Pezizomycotina</taxon>
        <taxon>Sordariomycetes</taxon>
        <taxon>Hypocreomycetidae</taxon>
        <taxon>Hypocreales</taxon>
        <taxon>Nectriaceae</taxon>
        <taxon>Fusarium</taxon>
    </lineage>
</organism>
<comment type="caution">
    <text evidence="1">The sequence shown here is derived from an EMBL/GenBank/DDBJ whole genome shotgun (WGS) entry which is preliminary data.</text>
</comment>
<keyword evidence="2" id="KW-1185">Reference proteome</keyword>
<dbReference type="Proteomes" id="UP001187734">
    <property type="component" value="Unassembled WGS sequence"/>
</dbReference>
<protein>
    <submittedName>
        <fullName evidence="1">Uncharacterized protein</fullName>
    </submittedName>
</protein>
<name>A0AAE8MAU9_9HYPO</name>
<dbReference type="EMBL" id="ONZP01000251">
    <property type="protein sequence ID" value="SPJ79061.1"/>
    <property type="molecule type" value="Genomic_DNA"/>
</dbReference>
<sequence>MVNLNALKTALKQQVPNEASTKSFFDLFLQYLGWETARSQCSRLDQAPRASLLTSPALCDRESPNTLHLNRTACFPNSRESGYPRPTKAPFPSSKATVVHQKSFGAGTRTDGRYNVILFCHSLYGVTSQVGVVKNALSLLVEKPNDGLVIVFYGTVSLHVDNLVCHRSAYFPDGAVRIKDNNSALDKFAPFIARCTLQDKDERENVQAEWRKVCRAVGRPDKQHLRQLIFDSPEVMMTLT</sequence>
<accession>A0AAE8MAU9</accession>